<feature type="region of interest" description="Disordered" evidence="1">
    <location>
        <begin position="127"/>
        <end position="165"/>
    </location>
</feature>
<sequence>MTSGVRIVIPTLLLFIAALFTATCAHDNAELIHNEILVDTSSSSYSNKDTEQAHHRNHHHHHHHHNHDNYKDNDNDNDNDDEEEEEEEEEDNVYHQVEAHHKTQEVYPIVADMNTVSTAARDLSISADSLPTSSSSVASSKQKTTLNGNDDGTISSTNSNRTPDFSLEASPHVQVNLFCVIDHAFCSKVAGALQDAAKMFNDVVNIKNDLLIQATYYSFCEKGCANDTFGWGAPSSQFTLPFEDGADLNYIYPQALAKQLAPYSNTSAWANHDIALEINHDIYMNSINQEQAHRDGWNGTGVPAGGIYYFKDDSSNIASDQIDLRYIMLHEILHGVGFLSSWAAYFANAASPFRALINGIIDPDELQLVTPSPFWFIKQQTGPIFVTGFQPTMIFDKFLYSINPQSNRSDPLSLAAVGFDMQNFCVQDTQSFVINFIQEFNRSNQSRNANRLWTSMSEENTLSFHFPPSAIDNSSYNTNSYLNETYKVMRLLTGDQLLTSHMELSNRNFRLGIAISHLDENYSTTPDFLMTGSYIRGQSIEDIVQEAYKHLPTIYYNVNVNNTDTQHIYQSPIGPGVLRILDSMGYSTVLSNTNYTTAGNVKSGKMPSVCDDKNNNHAISKSKKNLDTSEATPASSNNMSETLVALWAVVLLSVLFF</sequence>
<dbReference type="STRING" id="1263082.A0A068S3W6"/>
<gene>
    <name evidence="3" type="ORF">LCOR_07702.1</name>
</gene>
<feature type="chain" id="PRO_5001655482" evidence="2">
    <location>
        <begin position="26"/>
        <end position="657"/>
    </location>
</feature>
<accession>A0A068S3W6</accession>
<evidence type="ECO:0000313" key="4">
    <source>
        <dbReference type="Proteomes" id="UP000027586"/>
    </source>
</evidence>
<reference evidence="3" key="1">
    <citation type="submission" date="2013-08" db="EMBL/GenBank/DDBJ databases">
        <title>Gene expansion shapes genome architecture in the human pathogen Lichtheimia corymbifera: an evolutionary genomics analysis in the ancient terrestrial Mucorales (Mucoromycotina).</title>
        <authorList>
            <person name="Schwartze V.U."/>
            <person name="Winter S."/>
            <person name="Shelest E."/>
            <person name="Marcet-Houben M."/>
            <person name="Horn F."/>
            <person name="Wehner S."/>
            <person name="Hoffmann K."/>
            <person name="Riege K."/>
            <person name="Sammeth M."/>
            <person name="Nowrousian M."/>
            <person name="Valiante V."/>
            <person name="Linde J."/>
            <person name="Jacobsen I.D."/>
            <person name="Marz M."/>
            <person name="Brakhage A.A."/>
            <person name="Gabaldon T."/>
            <person name="Bocker S."/>
            <person name="Voigt K."/>
        </authorList>
    </citation>
    <scope>NUCLEOTIDE SEQUENCE [LARGE SCALE GENOMIC DNA]</scope>
    <source>
        <strain evidence="3">FSU 9682</strain>
    </source>
</reference>
<keyword evidence="2" id="KW-0732">Signal</keyword>
<dbReference type="EMBL" id="CBTN010000039">
    <property type="protein sequence ID" value="CDH56685.1"/>
    <property type="molecule type" value="Genomic_DNA"/>
</dbReference>
<feature type="compositionally biased region" description="Basic residues" evidence="1">
    <location>
        <begin position="55"/>
        <end position="66"/>
    </location>
</feature>
<dbReference type="Proteomes" id="UP000027586">
    <property type="component" value="Unassembled WGS sequence"/>
</dbReference>
<evidence type="ECO:0000256" key="1">
    <source>
        <dbReference type="SAM" id="MobiDB-lite"/>
    </source>
</evidence>
<dbReference type="AlphaFoldDB" id="A0A068S3W6"/>
<feature type="region of interest" description="Disordered" evidence="1">
    <location>
        <begin position="609"/>
        <end position="635"/>
    </location>
</feature>
<protein>
    <submittedName>
        <fullName evidence="3">Uncharacterized protein</fullName>
    </submittedName>
</protein>
<name>A0A068S3W6_9FUNG</name>
<keyword evidence="4" id="KW-1185">Reference proteome</keyword>
<feature type="region of interest" description="Disordered" evidence="1">
    <location>
        <begin position="42"/>
        <end position="95"/>
    </location>
</feature>
<evidence type="ECO:0000256" key="2">
    <source>
        <dbReference type="SAM" id="SignalP"/>
    </source>
</evidence>
<feature type="compositionally biased region" description="Polar residues" evidence="1">
    <location>
        <begin position="141"/>
        <end position="163"/>
    </location>
</feature>
<organism evidence="3 4">
    <name type="scientific">Lichtheimia corymbifera JMRC:FSU:9682</name>
    <dbReference type="NCBI Taxonomy" id="1263082"/>
    <lineage>
        <taxon>Eukaryota</taxon>
        <taxon>Fungi</taxon>
        <taxon>Fungi incertae sedis</taxon>
        <taxon>Mucoromycota</taxon>
        <taxon>Mucoromycotina</taxon>
        <taxon>Mucoromycetes</taxon>
        <taxon>Mucorales</taxon>
        <taxon>Lichtheimiaceae</taxon>
        <taxon>Lichtheimia</taxon>
    </lineage>
</organism>
<dbReference type="OrthoDB" id="73465at2759"/>
<comment type="caution">
    <text evidence="3">The sequence shown here is derived from an EMBL/GenBank/DDBJ whole genome shotgun (WGS) entry which is preliminary data.</text>
</comment>
<feature type="compositionally biased region" description="Low complexity" evidence="1">
    <location>
        <begin position="127"/>
        <end position="140"/>
    </location>
</feature>
<feature type="signal peptide" evidence="2">
    <location>
        <begin position="1"/>
        <end position="25"/>
    </location>
</feature>
<proteinExistence type="predicted"/>
<evidence type="ECO:0000313" key="3">
    <source>
        <dbReference type="EMBL" id="CDH56685.1"/>
    </source>
</evidence>
<dbReference type="VEuPathDB" id="FungiDB:LCOR_07702.1"/>
<feature type="compositionally biased region" description="Acidic residues" evidence="1">
    <location>
        <begin position="75"/>
        <end position="91"/>
    </location>
</feature>